<evidence type="ECO:0000259" key="2">
    <source>
        <dbReference type="Pfam" id="PF08364"/>
    </source>
</evidence>
<dbReference type="Pfam" id="PF08364">
    <property type="entry name" value="IF2_assoc"/>
    <property type="match status" value="1"/>
</dbReference>
<dbReference type="PANTHER" id="PTHR43581">
    <property type="entry name" value="ATP/GTP PHOSPHATASE"/>
    <property type="match status" value="1"/>
</dbReference>
<evidence type="ECO:0000259" key="1">
    <source>
        <dbReference type="Pfam" id="PF04760"/>
    </source>
</evidence>
<keyword evidence="5" id="KW-1185">Reference proteome</keyword>
<dbReference type="InterPro" id="IPR013575">
    <property type="entry name" value="IF2_assoc_dom_bac"/>
</dbReference>
<gene>
    <name evidence="4" type="ORF">EKO24_014360</name>
</gene>
<evidence type="ECO:0000313" key="5">
    <source>
        <dbReference type="Proteomes" id="UP000733744"/>
    </source>
</evidence>
<dbReference type="InterPro" id="IPR009061">
    <property type="entry name" value="DNA-bd_dom_put_sf"/>
</dbReference>
<comment type="caution">
    <text evidence="4">The sequence shown here is derived from an EMBL/GenBank/DDBJ whole genome shotgun (WGS) entry which is preliminary data.</text>
</comment>
<dbReference type="InterPro" id="IPR051396">
    <property type="entry name" value="Bact_Antivir_Def_Nuclease"/>
</dbReference>
<feature type="domain" description="Initiation factor 2 associated" evidence="2">
    <location>
        <begin position="66"/>
        <end position="104"/>
    </location>
</feature>
<reference evidence="4 5" key="1">
    <citation type="journal article" date="2019" name="Antonie Van Leeuwenhoek">
        <title>Description of 'Ca. Methylobacter oryzae' KRF1, a novel species from the environmentally important Methylobacter clade 2.</title>
        <authorList>
            <person name="Khatri K."/>
            <person name="Mohite J.A."/>
            <person name="Pandit P.S."/>
            <person name="Bahulikar R."/>
            <person name="Rahalkar M.C."/>
        </authorList>
    </citation>
    <scope>NUCLEOTIDE SEQUENCE [LARGE SCALE GENOMIC DNA]</scope>
    <source>
        <strain evidence="4 5">KRF1</strain>
    </source>
</reference>
<dbReference type="InterPro" id="IPR003959">
    <property type="entry name" value="ATPase_AAA_core"/>
</dbReference>
<dbReference type="Pfam" id="PF04760">
    <property type="entry name" value="IF2_N"/>
    <property type="match status" value="1"/>
</dbReference>
<dbReference type="Proteomes" id="UP000733744">
    <property type="component" value="Unassembled WGS sequence"/>
</dbReference>
<sequence length="469" mass="52636">MNNKTVRQLAEVVKIPLERLLEELKEAGLSATSPDDVINDDEKMKLLTHLRKRHGKDGGIADSSLKRVTLKRRSVSELKQASAPGSTTKTISVEVRKQKTYIKRNESADSDEQREIELSSDKITRMTLNNLTVFSAVDLEFGRDLNVIIGENGTGKTHLLKTAYSSLSVGFEESRKQKTTQPTKSFLQSRLADKLVSVFRPEALGRLVRRKQGRERCDISLVFERSDWDIAFSFATNSKSEVNIETLPETWIDVSPVYLPTHELLTLNPNFIAVYEGHYLEFEETLRDTCLLLGAPIQKGTKEKRIRELLEPLEKAMGGSIVLEPNGRFHLKTDSGRMEMTLIAEGLRKLGMLAQLIATGALLDKGYLFWDEPEANLNPVLIKQIAKSILDLCDSGIQVFIATHSLFLLRELEILLSDKNRKKVDARFFGLHQTDDGVRIDQGSSIGDIGDIAALDEELAQSDRFLAID</sequence>
<feature type="domain" description="ATPase AAA-type core" evidence="3">
    <location>
        <begin position="312"/>
        <end position="409"/>
    </location>
</feature>
<dbReference type="EMBL" id="RYFG02000106">
    <property type="protein sequence ID" value="TRW92780.1"/>
    <property type="molecule type" value="Genomic_DNA"/>
</dbReference>
<organism evidence="4 5">
    <name type="scientific">Candidatus Methylobacter oryzae</name>
    <dbReference type="NCBI Taxonomy" id="2497749"/>
    <lineage>
        <taxon>Bacteria</taxon>
        <taxon>Pseudomonadati</taxon>
        <taxon>Pseudomonadota</taxon>
        <taxon>Gammaproteobacteria</taxon>
        <taxon>Methylococcales</taxon>
        <taxon>Methylococcaceae</taxon>
        <taxon>Methylobacter</taxon>
    </lineage>
</organism>
<dbReference type="InterPro" id="IPR006847">
    <property type="entry name" value="IF2_N"/>
</dbReference>
<name>A0ABY3C8D9_9GAMM</name>
<protein>
    <submittedName>
        <fullName evidence="4">AAA family ATPase</fullName>
    </submittedName>
</protein>
<accession>A0ABY3C8D9</accession>
<dbReference type="CDD" id="cd00267">
    <property type="entry name" value="ABC_ATPase"/>
    <property type="match status" value="1"/>
</dbReference>
<dbReference type="SUPFAM" id="SSF52540">
    <property type="entry name" value="P-loop containing nucleoside triphosphate hydrolases"/>
    <property type="match status" value="1"/>
</dbReference>
<dbReference type="Gene3D" id="3.30.56.50">
    <property type="entry name" value="Putative DNA-binding domain, N-terminal subdomain of bacterial translation initiation factor IF2"/>
    <property type="match status" value="1"/>
</dbReference>
<evidence type="ECO:0000259" key="3">
    <source>
        <dbReference type="Pfam" id="PF13304"/>
    </source>
</evidence>
<dbReference type="Gene3D" id="3.40.50.300">
    <property type="entry name" value="P-loop containing nucleotide triphosphate hydrolases"/>
    <property type="match status" value="2"/>
</dbReference>
<dbReference type="Pfam" id="PF13304">
    <property type="entry name" value="AAA_21"/>
    <property type="match status" value="1"/>
</dbReference>
<dbReference type="InterPro" id="IPR027417">
    <property type="entry name" value="P-loop_NTPase"/>
</dbReference>
<dbReference type="PANTHER" id="PTHR43581:SF2">
    <property type="entry name" value="EXCINUCLEASE ATPASE SUBUNIT"/>
    <property type="match status" value="1"/>
</dbReference>
<evidence type="ECO:0000313" key="4">
    <source>
        <dbReference type="EMBL" id="TRW92780.1"/>
    </source>
</evidence>
<dbReference type="SUPFAM" id="SSF46955">
    <property type="entry name" value="Putative DNA-binding domain"/>
    <property type="match status" value="1"/>
</dbReference>
<feature type="domain" description="Translation initiation factor IF-2 N-terminal" evidence="1">
    <location>
        <begin position="1"/>
        <end position="51"/>
    </location>
</feature>
<proteinExistence type="predicted"/>